<keyword evidence="1" id="KW-1133">Transmembrane helix</keyword>
<keyword evidence="1" id="KW-0472">Membrane</keyword>
<dbReference type="EMBL" id="NBXA01000031">
    <property type="protein sequence ID" value="RFA07128.1"/>
    <property type="molecule type" value="Genomic_DNA"/>
</dbReference>
<dbReference type="Proteomes" id="UP000256709">
    <property type="component" value="Unassembled WGS sequence"/>
</dbReference>
<protein>
    <submittedName>
        <fullName evidence="2">Uncharacterized protein</fullName>
    </submittedName>
</protein>
<accession>A0A3E0VC94</accession>
<evidence type="ECO:0000256" key="1">
    <source>
        <dbReference type="SAM" id="Phobius"/>
    </source>
</evidence>
<proteinExistence type="predicted"/>
<reference evidence="2 3" key="1">
    <citation type="submission" date="2017-04" db="EMBL/GenBank/DDBJ databases">
        <title>Comparative genome analysis of Subtercola boreus.</title>
        <authorList>
            <person name="Cho Y.-J."/>
            <person name="Cho A."/>
            <person name="Kim O.-S."/>
            <person name="Lee J.-I."/>
        </authorList>
    </citation>
    <scope>NUCLEOTIDE SEQUENCE [LARGE SCALE GENOMIC DNA]</scope>
    <source>
        <strain evidence="2 3">P27444</strain>
    </source>
</reference>
<evidence type="ECO:0000313" key="2">
    <source>
        <dbReference type="EMBL" id="RFA07128.1"/>
    </source>
</evidence>
<gene>
    <name evidence="2" type="ORF">B7R21_16865</name>
</gene>
<organism evidence="2 3">
    <name type="scientific">Subtercola boreus</name>
    <dbReference type="NCBI Taxonomy" id="120213"/>
    <lineage>
        <taxon>Bacteria</taxon>
        <taxon>Bacillati</taxon>
        <taxon>Actinomycetota</taxon>
        <taxon>Actinomycetes</taxon>
        <taxon>Micrococcales</taxon>
        <taxon>Microbacteriaceae</taxon>
        <taxon>Subtercola</taxon>
    </lineage>
</organism>
<comment type="caution">
    <text evidence="2">The sequence shown here is derived from an EMBL/GenBank/DDBJ whole genome shotgun (WGS) entry which is preliminary data.</text>
</comment>
<evidence type="ECO:0000313" key="3">
    <source>
        <dbReference type="Proteomes" id="UP000256709"/>
    </source>
</evidence>
<keyword evidence="1" id="KW-0812">Transmembrane</keyword>
<sequence>MQENTSLIVEDLLLLLPDDRSGNILGEGALMYPLGGVVLLSNLRQRRDCRDIGSHIEGLKPFSRSRTNNTRRPV</sequence>
<name>A0A3E0VC94_9MICO</name>
<dbReference type="AlphaFoldDB" id="A0A3E0VC94"/>
<feature type="transmembrane region" description="Helical" evidence="1">
    <location>
        <begin position="24"/>
        <end position="43"/>
    </location>
</feature>